<evidence type="ECO:0000313" key="4">
    <source>
        <dbReference type="Proteomes" id="UP000576260"/>
    </source>
</evidence>
<dbReference type="GO" id="GO:0003677">
    <property type="term" value="F:DNA binding"/>
    <property type="evidence" value="ECO:0007669"/>
    <property type="project" value="InterPro"/>
</dbReference>
<dbReference type="AlphaFoldDB" id="A0A7H1C2V9"/>
<dbReference type="InterPro" id="IPR001387">
    <property type="entry name" value="Cro/C1-type_HTH"/>
</dbReference>
<dbReference type="Proteomes" id="UP000576260">
    <property type="component" value="Chromosome"/>
</dbReference>
<accession>A0A7H1C2V9</accession>
<keyword evidence="4" id="KW-1185">Reference proteome</keyword>
<organism evidence="3 4">
    <name type="scientific">Mannheimia bovis</name>
    <dbReference type="NCBI Taxonomy" id="2770636"/>
    <lineage>
        <taxon>Bacteria</taxon>
        <taxon>Pseudomonadati</taxon>
        <taxon>Pseudomonadota</taxon>
        <taxon>Gammaproteobacteria</taxon>
        <taxon>Pasteurellales</taxon>
        <taxon>Pasteurellaceae</taxon>
        <taxon>Mannheimia</taxon>
    </lineage>
</organism>
<evidence type="ECO:0000259" key="2">
    <source>
        <dbReference type="PROSITE" id="PS50943"/>
    </source>
</evidence>
<dbReference type="CDD" id="cd00093">
    <property type="entry name" value="HTH_XRE"/>
    <property type="match status" value="1"/>
</dbReference>
<evidence type="ECO:0000256" key="1">
    <source>
        <dbReference type="SAM" id="MobiDB-lite"/>
    </source>
</evidence>
<dbReference type="PROSITE" id="PS50943">
    <property type="entry name" value="HTH_CROC1"/>
    <property type="match status" value="1"/>
</dbReference>
<gene>
    <name evidence="3" type="ORF">ICJ55_00740</name>
</gene>
<dbReference type="InterPro" id="IPR010982">
    <property type="entry name" value="Lambda_DNA-bd_dom_sf"/>
</dbReference>
<proteinExistence type="predicted"/>
<dbReference type="KEGG" id="mbos:ICJ55_00740"/>
<dbReference type="SUPFAM" id="SSF47413">
    <property type="entry name" value="lambda repressor-like DNA-binding domains"/>
    <property type="match status" value="1"/>
</dbReference>
<dbReference type="RefSeq" id="WP_188156901.1">
    <property type="nucleotide sequence ID" value="NZ_CP061280.1"/>
</dbReference>
<protein>
    <submittedName>
        <fullName evidence="3">Helix-turn-helix domain-containing protein</fullName>
    </submittedName>
</protein>
<reference evidence="3 4" key="1">
    <citation type="submission" date="2020-09" db="EMBL/GenBank/DDBJ databases">
        <title>Mannheimia bovis sp.nov., isolated from a cow.</title>
        <authorList>
            <person name="Li F."/>
        </authorList>
    </citation>
    <scope>NUCLEOTIDE SEQUENCE [LARGE SCALE GENOMIC DNA]</scope>
    <source>
        <strain evidence="3 4">ZY190616</strain>
    </source>
</reference>
<dbReference type="Pfam" id="PF01381">
    <property type="entry name" value="HTH_3"/>
    <property type="match status" value="1"/>
</dbReference>
<dbReference type="Gene3D" id="1.10.260.40">
    <property type="entry name" value="lambda repressor-like DNA-binding domains"/>
    <property type="match status" value="1"/>
</dbReference>
<feature type="domain" description="HTH cro/C1-type" evidence="2">
    <location>
        <begin position="78"/>
        <end position="130"/>
    </location>
</feature>
<dbReference type="SMART" id="SM00530">
    <property type="entry name" value="HTH_XRE"/>
    <property type="match status" value="1"/>
</dbReference>
<evidence type="ECO:0000313" key="3">
    <source>
        <dbReference type="EMBL" id="QNS15314.1"/>
    </source>
</evidence>
<feature type="region of interest" description="Disordered" evidence="1">
    <location>
        <begin position="94"/>
        <end position="118"/>
    </location>
</feature>
<name>A0A7H1C2V9_9PAST</name>
<sequence length="132" mass="15156">MKPYQTIKDTNGKDLFVLVPVAEFEELTGAGKYNFPYDDETEQDLVEIEVDNDEFDDVTLPFEVVKIKLEQNINSLGAWRIYRNLSQQEVAEKTGLSQSAISQAERKGNRPQKRTREKLAKIYNCTPEQLAI</sequence>
<dbReference type="EMBL" id="CP061280">
    <property type="protein sequence ID" value="QNS15314.1"/>
    <property type="molecule type" value="Genomic_DNA"/>
</dbReference>